<dbReference type="CDD" id="cd06170">
    <property type="entry name" value="LuxR_C_like"/>
    <property type="match status" value="1"/>
</dbReference>
<comment type="caution">
    <text evidence="4">The sequence shown here is derived from an EMBL/GenBank/DDBJ whole genome shotgun (WGS) entry which is preliminary data.</text>
</comment>
<dbReference type="RefSeq" id="WP_160423178.1">
    <property type="nucleotide sequence ID" value="NZ_WSTA01000013.1"/>
</dbReference>
<dbReference type="GO" id="GO:0005524">
    <property type="term" value="F:ATP binding"/>
    <property type="evidence" value="ECO:0007669"/>
    <property type="project" value="UniProtKB-KW"/>
</dbReference>
<dbReference type="GO" id="GO:0003677">
    <property type="term" value="F:DNA binding"/>
    <property type="evidence" value="ECO:0007669"/>
    <property type="project" value="InterPro"/>
</dbReference>
<organism evidence="4 5">
    <name type="scientific">Agromyces seonyuensis</name>
    <dbReference type="NCBI Taxonomy" id="2662446"/>
    <lineage>
        <taxon>Bacteria</taxon>
        <taxon>Bacillati</taxon>
        <taxon>Actinomycetota</taxon>
        <taxon>Actinomycetes</taxon>
        <taxon>Micrococcales</taxon>
        <taxon>Microbacteriaceae</taxon>
        <taxon>Agromyces</taxon>
    </lineage>
</organism>
<dbReference type="SUPFAM" id="SSF46894">
    <property type="entry name" value="C-terminal effector domain of the bipartite response regulators"/>
    <property type="match status" value="1"/>
</dbReference>
<evidence type="ECO:0000313" key="4">
    <source>
        <dbReference type="EMBL" id="MWB97836.1"/>
    </source>
</evidence>
<keyword evidence="1" id="KW-0547">Nucleotide-binding</keyword>
<feature type="domain" description="HTH luxR-type" evidence="3">
    <location>
        <begin position="868"/>
        <end position="933"/>
    </location>
</feature>
<keyword evidence="5" id="KW-1185">Reference proteome</keyword>
<dbReference type="InterPro" id="IPR041664">
    <property type="entry name" value="AAA_16"/>
</dbReference>
<dbReference type="PRINTS" id="PR00038">
    <property type="entry name" value="HTHLUXR"/>
</dbReference>
<accession>A0A6I4NTR4</accession>
<dbReference type="Proteomes" id="UP000438182">
    <property type="component" value="Unassembled WGS sequence"/>
</dbReference>
<evidence type="ECO:0000256" key="2">
    <source>
        <dbReference type="ARBA" id="ARBA00022840"/>
    </source>
</evidence>
<dbReference type="PANTHER" id="PTHR16305">
    <property type="entry name" value="TESTICULAR SOLUBLE ADENYLYL CYCLASE"/>
    <property type="match status" value="1"/>
</dbReference>
<dbReference type="Pfam" id="PF00196">
    <property type="entry name" value="GerE"/>
    <property type="match status" value="1"/>
</dbReference>
<name>A0A6I4NTR4_9MICO</name>
<dbReference type="Gene3D" id="1.10.10.10">
    <property type="entry name" value="Winged helix-like DNA-binding domain superfamily/Winged helix DNA-binding domain"/>
    <property type="match status" value="1"/>
</dbReference>
<sequence length="937" mass="99954">MVPREHGPGLIGRRREQERLDRLIASVRGGESRALVIRAEAGLGKTLLLDHLAAQARGCRVLRVVGVESEMELAHAGLQQLCAPIVDGIDALPEPQSLALGVALGLRTGPAPDRFLLGLAVLGLLSHAAEAQPLLCLVDDAQWLDQASSQVLTFAARRLVAESVGLVFAVREPVDERFAAIEDLVVRPLDDDAARTLLGSVLSGPIDPAVRDRIIAEAHGNPLALVELHRGVGEFGPPAIGRTGMGAKLEDAFRRRIERLSPETRRMLLIAALEPVGDPALVLAAGAEFDLDDSAIVPAIEAELLELGGRLRFRHPMARSAVLAAESAADRRAAHRAIAEATDPDRDPDRRAWHLAESTIGFDEEIAAELVHSADRARLRGGMVAAARFHARGAELTPDRRLRSRRTLMAAEDTLRAGAANEALRLLDRIEPGLLDAHQRARAELVRGHAQFYTRGTDSVGILLEAARSLESYDGHAAVATYSDALIRALLAGSTDRDAGIEQVAAGILAADPSDLDARSGAAFEALRGLAILIRDGYAAAAPTLRAALAALRSPAAVAGSGRRTDPRRGLGADVSEGIRAMSWMPLTCLVARVLLDDAVLEECSREFVDACLADGVLSRLAMATAEYYPVLLMSGRIAEAEGLHERVRDVMSATDVPAHPDRGGWFAAYRGDDEAARRSSEAVHARVAARRERQWLLADAVVAGVLHNSQARYAEALAATTTVDGHPFDLGMAGWVLPEQVEAAVRSGDPELGRAAAERLDEIAAASGTDLAVGLAARSAALLADDADAEALYLAAIDALARTRIGTAQARAHLLYGEWLRRQNRRVEARESLRLAHERFVADGAHAFAERAARELSATGEIVHRSAVGPVDELTAQERQIARLAAGGATNPEIGAQLFLSPRTVEWHLRKVFGKLAVTSRRQLAAALRDPAAATG</sequence>
<reference evidence="4 5" key="1">
    <citation type="submission" date="2019-12" db="EMBL/GenBank/DDBJ databases">
        <authorList>
            <person name="Kim Y.S."/>
        </authorList>
    </citation>
    <scope>NUCLEOTIDE SEQUENCE [LARGE SCALE GENOMIC DNA]</scope>
    <source>
        <strain evidence="4 5">MMS17-SY077</strain>
    </source>
</reference>
<keyword evidence="2" id="KW-0067">ATP-binding</keyword>
<dbReference type="Pfam" id="PF13191">
    <property type="entry name" value="AAA_16"/>
    <property type="match status" value="1"/>
</dbReference>
<dbReference type="SUPFAM" id="SSF52540">
    <property type="entry name" value="P-loop containing nucleoside triphosphate hydrolases"/>
    <property type="match status" value="1"/>
</dbReference>
<gene>
    <name evidence="4" type="ORF">GB864_04620</name>
</gene>
<dbReference type="GO" id="GO:0005737">
    <property type="term" value="C:cytoplasm"/>
    <property type="evidence" value="ECO:0007669"/>
    <property type="project" value="TreeGrafter"/>
</dbReference>
<dbReference type="AlphaFoldDB" id="A0A6I4NTR4"/>
<evidence type="ECO:0000256" key="1">
    <source>
        <dbReference type="ARBA" id="ARBA00022741"/>
    </source>
</evidence>
<dbReference type="GO" id="GO:0004016">
    <property type="term" value="F:adenylate cyclase activity"/>
    <property type="evidence" value="ECO:0007669"/>
    <property type="project" value="TreeGrafter"/>
</dbReference>
<dbReference type="InterPro" id="IPR000792">
    <property type="entry name" value="Tscrpt_reg_LuxR_C"/>
</dbReference>
<dbReference type="EMBL" id="WSTA01000013">
    <property type="protein sequence ID" value="MWB97836.1"/>
    <property type="molecule type" value="Genomic_DNA"/>
</dbReference>
<dbReference type="InterPro" id="IPR036388">
    <property type="entry name" value="WH-like_DNA-bd_sf"/>
</dbReference>
<protein>
    <submittedName>
        <fullName evidence="4">AAA family ATPase</fullName>
    </submittedName>
</protein>
<dbReference type="InterPro" id="IPR016032">
    <property type="entry name" value="Sig_transdc_resp-reg_C-effctor"/>
</dbReference>
<dbReference type="PANTHER" id="PTHR16305:SF35">
    <property type="entry name" value="TRANSCRIPTIONAL ACTIVATOR DOMAIN"/>
    <property type="match status" value="1"/>
</dbReference>
<evidence type="ECO:0000259" key="3">
    <source>
        <dbReference type="PROSITE" id="PS50043"/>
    </source>
</evidence>
<dbReference type="GO" id="GO:0006355">
    <property type="term" value="P:regulation of DNA-templated transcription"/>
    <property type="evidence" value="ECO:0007669"/>
    <property type="project" value="InterPro"/>
</dbReference>
<proteinExistence type="predicted"/>
<dbReference type="PROSITE" id="PS50043">
    <property type="entry name" value="HTH_LUXR_2"/>
    <property type="match status" value="1"/>
</dbReference>
<dbReference type="SMART" id="SM00421">
    <property type="entry name" value="HTH_LUXR"/>
    <property type="match status" value="1"/>
</dbReference>
<evidence type="ECO:0000313" key="5">
    <source>
        <dbReference type="Proteomes" id="UP000438182"/>
    </source>
</evidence>
<dbReference type="InterPro" id="IPR027417">
    <property type="entry name" value="P-loop_NTPase"/>
</dbReference>